<sequence>MLQSRHLESSLRKVSDLGTFMVPSPEVDSEAVMALDIEGAFVCGWHSALESTPVYKLWAYSSIAASTDITALHPMQHGPSQAPTTGDAWPHGPCQSSPSKTLMST</sequence>
<proteinExistence type="predicted"/>
<comment type="caution">
    <text evidence="2">The sequence shown here is derived from an EMBL/GenBank/DDBJ whole genome shotgun (WGS) entry which is preliminary data.</text>
</comment>
<gene>
    <name evidence="2" type="ORF">E2C01_037599</name>
</gene>
<dbReference type="Proteomes" id="UP000324222">
    <property type="component" value="Unassembled WGS sequence"/>
</dbReference>
<keyword evidence="3" id="KW-1185">Reference proteome</keyword>
<reference evidence="2 3" key="1">
    <citation type="submission" date="2019-05" db="EMBL/GenBank/DDBJ databases">
        <title>Another draft genome of Portunus trituberculatus and its Hox gene families provides insights of decapod evolution.</title>
        <authorList>
            <person name="Jeong J.-H."/>
            <person name="Song I."/>
            <person name="Kim S."/>
            <person name="Choi T."/>
            <person name="Kim D."/>
            <person name="Ryu S."/>
            <person name="Kim W."/>
        </authorList>
    </citation>
    <scope>NUCLEOTIDE SEQUENCE [LARGE SCALE GENOMIC DNA]</scope>
    <source>
        <tissue evidence="2">Muscle</tissue>
    </source>
</reference>
<evidence type="ECO:0000313" key="3">
    <source>
        <dbReference type="Proteomes" id="UP000324222"/>
    </source>
</evidence>
<protein>
    <submittedName>
        <fullName evidence="2">Uncharacterized protein</fullName>
    </submittedName>
</protein>
<dbReference type="EMBL" id="VSRR010006052">
    <property type="protein sequence ID" value="MPC43941.1"/>
    <property type="molecule type" value="Genomic_DNA"/>
</dbReference>
<organism evidence="2 3">
    <name type="scientific">Portunus trituberculatus</name>
    <name type="common">Swimming crab</name>
    <name type="synonym">Neptunus trituberculatus</name>
    <dbReference type="NCBI Taxonomy" id="210409"/>
    <lineage>
        <taxon>Eukaryota</taxon>
        <taxon>Metazoa</taxon>
        <taxon>Ecdysozoa</taxon>
        <taxon>Arthropoda</taxon>
        <taxon>Crustacea</taxon>
        <taxon>Multicrustacea</taxon>
        <taxon>Malacostraca</taxon>
        <taxon>Eumalacostraca</taxon>
        <taxon>Eucarida</taxon>
        <taxon>Decapoda</taxon>
        <taxon>Pleocyemata</taxon>
        <taxon>Brachyura</taxon>
        <taxon>Eubrachyura</taxon>
        <taxon>Portunoidea</taxon>
        <taxon>Portunidae</taxon>
        <taxon>Portuninae</taxon>
        <taxon>Portunus</taxon>
    </lineage>
</organism>
<feature type="region of interest" description="Disordered" evidence="1">
    <location>
        <begin position="73"/>
        <end position="105"/>
    </location>
</feature>
<feature type="compositionally biased region" description="Polar residues" evidence="1">
    <location>
        <begin position="94"/>
        <end position="105"/>
    </location>
</feature>
<accession>A0A5B7F9S2</accession>
<evidence type="ECO:0000256" key="1">
    <source>
        <dbReference type="SAM" id="MobiDB-lite"/>
    </source>
</evidence>
<name>A0A5B7F9S2_PORTR</name>
<dbReference type="AlphaFoldDB" id="A0A5B7F9S2"/>
<evidence type="ECO:0000313" key="2">
    <source>
        <dbReference type="EMBL" id="MPC43941.1"/>
    </source>
</evidence>